<protein>
    <submittedName>
        <fullName evidence="3">Acid phosphatase</fullName>
    </submittedName>
</protein>
<evidence type="ECO:0000313" key="3">
    <source>
        <dbReference type="EMBL" id="MCH6160217.1"/>
    </source>
</evidence>
<sequence>MPPTEQDTSARTKTTFPWALSRGRRAAITALTVTAVLTGTALFGAGQATAERSAPGTDREIPNIDKVKEQIADYYGDIETPDGEHYASPKSDYAKQVRGIAADAQRDLKRAMAKEHEKSGDSAKSGAGAAGSGGSGHGHKPAIVMDVDDTTLLTYNFERQIGYNFDPKLQDEYLRTTDMDAVFGMKKLVNWAHSSGITVFFLTGRAEHQRDWSVRNLKNVGYKAPVDAKHFYLKDKENPPPYLECGSDCTTVEYKSGTRKHFESEGFRILANFGDQFSDLKGGHAERTYKLPNPMYFLP</sequence>
<accession>A0ABS9SVC0</accession>
<evidence type="ECO:0000313" key="4">
    <source>
        <dbReference type="Proteomes" id="UP001166784"/>
    </source>
</evidence>
<gene>
    <name evidence="3" type="ORF">MMA15_07220</name>
</gene>
<name>A0ABS9SVC0_9ACTN</name>
<proteinExistence type="predicted"/>
<keyword evidence="4" id="KW-1185">Reference proteome</keyword>
<comment type="caution">
    <text evidence="3">The sequence shown here is derived from an EMBL/GenBank/DDBJ whole genome shotgun (WGS) entry which is preliminary data.</text>
</comment>
<reference evidence="3" key="2">
    <citation type="journal article" date="2023" name="Int. J. Syst. Evol. Microbiol.">
        <title>Streptomyces marispadix sp. nov., isolated from marine beach sediment of the Northern Coast of Portugal.</title>
        <authorList>
            <person name="dos Santos J.D.N."/>
            <person name="Vitorino I.R."/>
            <person name="Kallscheuer N."/>
            <person name="Srivastava A."/>
            <person name="Krautwurst S."/>
            <person name="Marz M."/>
            <person name="Jogler C."/>
            <person name="Lobo Da Cunha A."/>
            <person name="Catita J."/>
            <person name="Goncalves H."/>
            <person name="Gonzalez I."/>
            <person name="Reyes F."/>
            <person name="Lage O.M."/>
        </authorList>
    </citation>
    <scope>NUCLEOTIDE SEQUENCE</scope>
    <source>
        <strain evidence="3">M600PL45_2</strain>
    </source>
</reference>
<dbReference type="Pfam" id="PF03767">
    <property type="entry name" value="Acid_phosphat_B"/>
    <property type="match status" value="1"/>
</dbReference>
<keyword evidence="1" id="KW-0732">Signal</keyword>
<dbReference type="PANTHER" id="PTHR31284">
    <property type="entry name" value="ACID PHOSPHATASE-LIKE PROTEIN"/>
    <property type="match status" value="1"/>
</dbReference>
<dbReference type="SUPFAM" id="SSF56784">
    <property type="entry name" value="HAD-like"/>
    <property type="match status" value="1"/>
</dbReference>
<evidence type="ECO:0000256" key="2">
    <source>
        <dbReference type="SAM" id="MobiDB-lite"/>
    </source>
</evidence>
<dbReference type="InterPro" id="IPR036412">
    <property type="entry name" value="HAD-like_sf"/>
</dbReference>
<reference evidence="3" key="1">
    <citation type="submission" date="2022-03" db="EMBL/GenBank/DDBJ databases">
        <authorList>
            <person name="Santos J.D.N."/>
            <person name="Kallscheuer N."/>
            <person name="Jogler C."/>
            <person name="Lage O.M."/>
        </authorList>
    </citation>
    <scope>NUCLEOTIDE SEQUENCE</scope>
    <source>
        <strain evidence="3">M600PL45_2</strain>
    </source>
</reference>
<dbReference type="RefSeq" id="WP_241058271.1">
    <property type="nucleotide sequence ID" value="NZ_JAKWJU010000002.1"/>
</dbReference>
<dbReference type="InterPro" id="IPR005519">
    <property type="entry name" value="Acid_phosphat_B-like"/>
</dbReference>
<evidence type="ECO:0000256" key="1">
    <source>
        <dbReference type="ARBA" id="ARBA00022729"/>
    </source>
</evidence>
<feature type="region of interest" description="Disordered" evidence="2">
    <location>
        <begin position="108"/>
        <end position="140"/>
    </location>
</feature>
<dbReference type="PANTHER" id="PTHR31284:SF10">
    <property type="entry name" value="ACID PHOSPHATASE-LIKE PROTEIN"/>
    <property type="match status" value="1"/>
</dbReference>
<dbReference type="Gene3D" id="3.40.50.1000">
    <property type="entry name" value="HAD superfamily/HAD-like"/>
    <property type="match status" value="1"/>
</dbReference>
<dbReference type="InterPro" id="IPR023214">
    <property type="entry name" value="HAD_sf"/>
</dbReference>
<dbReference type="Proteomes" id="UP001166784">
    <property type="component" value="Unassembled WGS sequence"/>
</dbReference>
<dbReference type="EMBL" id="JAKWJU010000002">
    <property type="protein sequence ID" value="MCH6160217.1"/>
    <property type="molecule type" value="Genomic_DNA"/>
</dbReference>
<organism evidence="3 4">
    <name type="scientific">Streptomyces marispadix</name>
    <dbReference type="NCBI Taxonomy" id="2922868"/>
    <lineage>
        <taxon>Bacteria</taxon>
        <taxon>Bacillati</taxon>
        <taxon>Actinomycetota</taxon>
        <taxon>Actinomycetes</taxon>
        <taxon>Kitasatosporales</taxon>
        <taxon>Streptomycetaceae</taxon>
        <taxon>Streptomyces</taxon>
    </lineage>
</organism>
<feature type="compositionally biased region" description="Basic and acidic residues" evidence="2">
    <location>
        <begin position="108"/>
        <end position="121"/>
    </location>
</feature>